<dbReference type="Pfam" id="PF04607">
    <property type="entry name" value="RelA_SpoT"/>
    <property type="match status" value="1"/>
</dbReference>
<dbReference type="Proteomes" id="UP000325218">
    <property type="component" value="Unassembled WGS sequence"/>
</dbReference>
<dbReference type="Gene3D" id="3.30.460.10">
    <property type="entry name" value="Beta Polymerase, domain 2"/>
    <property type="match status" value="1"/>
</dbReference>
<keyword evidence="8" id="KW-0067">ATP-binding</keyword>
<comment type="subunit">
    <text evidence="3">Homotetramer.</text>
</comment>
<dbReference type="OrthoDB" id="9789634at2"/>
<dbReference type="InterPro" id="IPR007685">
    <property type="entry name" value="RelA_SpoT"/>
</dbReference>
<dbReference type="InterPro" id="IPR043519">
    <property type="entry name" value="NT_sf"/>
</dbReference>
<accession>A0A5D0CYM8</accession>
<comment type="caution">
    <text evidence="10">The sequence shown here is derived from an EMBL/GenBank/DDBJ whole genome shotgun (WGS) entry which is preliminary data.</text>
</comment>
<evidence type="ECO:0000256" key="2">
    <source>
        <dbReference type="ARBA" id="ARBA00007476"/>
    </source>
</evidence>
<evidence type="ECO:0000256" key="3">
    <source>
        <dbReference type="ARBA" id="ARBA00011881"/>
    </source>
</evidence>
<evidence type="ECO:0000256" key="8">
    <source>
        <dbReference type="ARBA" id="ARBA00022840"/>
    </source>
</evidence>
<evidence type="ECO:0000313" key="11">
    <source>
        <dbReference type="Proteomes" id="UP000325218"/>
    </source>
</evidence>
<dbReference type="CDD" id="cd05399">
    <property type="entry name" value="NT_Rel-Spo_like"/>
    <property type="match status" value="1"/>
</dbReference>
<dbReference type="AlphaFoldDB" id="A0A5D0CYM8"/>
<dbReference type="InterPro" id="IPR052366">
    <property type="entry name" value="GTP_Pyrophosphokinase"/>
</dbReference>
<comment type="pathway">
    <text evidence="1">Purine metabolism; ppGpp biosynthesis; ppGpp from GTP: step 1/2.</text>
</comment>
<dbReference type="GO" id="GO:0016301">
    <property type="term" value="F:kinase activity"/>
    <property type="evidence" value="ECO:0007669"/>
    <property type="project" value="UniProtKB-KW"/>
</dbReference>
<evidence type="ECO:0000256" key="7">
    <source>
        <dbReference type="ARBA" id="ARBA00022777"/>
    </source>
</evidence>
<keyword evidence="6" id="KW-0547">Nucleotide-binding</keyword>
<feature type="domain" description="RelA/SpoT" evidence="9">
    <location>
        <begin position="45"/>
        <end position="166"/>
    </location>
</feature>
<dbReference type="EC" id="2.7.6.5" evidence="4"/>
<dbReference type="PANTHER" id="PTHR47837">
    <property type="entry name" value="GTP PYROPHOSPHOKINASE YJBM"/>
    <property type="match status" value="1"/>
</dbReference>
<evidence type="ECO:0000256" key="4">
    <source>
        <dbReference type="ARBA" id="ARBA00013251"/>
    </source>
</evidence>
<comment type="similarity">
    <text evidence="2">Belongs to the RelA/SpoT family.</text>
</comment>
<keyword evidence="7 10" id="KW-0418">Kinase</keyword>
<evidence type="ECO:0000256" key="5">
    <source>
        <dbReference type="ARBA" id="ARBA00022679"/>
    </source>
</evidence>
<dbReference type="Gene3D" id="1.10.287.860">
    <property type="entry name" value="Nucleotidyltransferase"/>
    <property type="match status" value="1"/>
</dbReference>
<dbReference type="SUPFAM" id="SSF81301">
    <property type="entry name" value="Nucleotidyltransferase"/>
    <property type="match status" value="1"/>
</dbReference>
<dbReference type="EMBL" id="VSDO01000001">
    <property type="protein sequence ID" value="TYA14820.1"/>
    <property type="molecule type" value="Genomic_DNA"/>
</dbReference>
<protein>
    <recommendedName>
        <fullName evidence="4">GTP diphosphokinase</fullName>
        <ecNumber evidence="4">2.7.6.5</ecNumber>
    </recommendedName>
</protein>
<evidence type="ECO:0000256" key="6">
    <source>
        <dbReference type="ARBA" id="ARBA00022741"/>
    </source>
</evidence>
<dbReference type="UniPathway" id="UPA00908">
    <property type="reaction ID" value="UER00884"/>
</dbReference>
<keyword evidence="11" id="KW-1185">Reference proteome</keyword>
<reference evidence="10 11" key="1">
    <citation type="submission" date="2019-08" db="EMBL/GenBank/DDBJ databases">
        <title>Genome sequencing of Paenibacillus faecis DSM 23593(T).</title>
        <authorList>
            <person name="Kook J.-K."/>
            <person name="Park S.-N."/>
            <person name="Lim Y.K."/>
        </authorList>
    </citation>
    <scope>NUCLEOTIDE SEQUENCE [LARGE SCALE GENOMIC DNA]</scope>
    <source>
        <strain evidence="10 11">DSM 23593</strain>
    </source>
</reference>
<dbReference type="RefSeq" id="WP_148450414.1">
    <property type="nucleotide sequence ID" value="NZ_VSDO01000001.1"/>
</dbReference>
<dbReference type="GO" id="GO:0005524">
    <property type="term" value="F:ATP binding"/>
    <property type="evidence" value="ECO:0007669"/>
    <property type="project" value="UniProtKB-KW"/>
</dbReference>
<proteinExistence type="inferred from homology"/>
<gene>
    <name evidence="10" type="ORF">FRY98_03890</name>
</gene>
<dbReference type="GO" id="GO:0008728">
    <property type="term" value="F:GTP diphosphokinase activity"/>
    <property type="evidence" value="ECO:0007669"/>
    <property type="project" value="UniProtKB-EC"/>
</dbReference>
<evidence type="ECO:0000256" key="1">
    <source>
        <dbReference type="ARBA" id="ARBA00004976"/>
    </source>
</evidence>
<evidence type="ECO:0000313" key="10">
    <source>
        <dbReference type="EMBL" id="TYA14820.1"/>
    </source>
</evidence>
<keyword evidence="5" id="KW-0808">Transferase</keyword>
<organism evidence="10 11">
    <name type="scientific">Paenibacillus faecis</name>
    <dbReference type="NCBI Taxonomy" id="862114"/>
    <lineage>
        <taxon>Bacteria</taxon>
        <taxon>Bacillati</taxon>
        <taxon>Bacillota</taxon>
        <taxon>Bacilli</taxon>
        <taxon>Bacillales</taxon>
        <taxon>Paenibacillaceae</taxon>
        <taxon>Paenibacillus</taxon>
    </lineage>
</organism>
<dbReference type="FunFam" id="3.30.460.10:FF:000012">
    <property type="entry name" value="GTP pyrophosphokinase YjbM"/>
    <property type="match status" value="1"/>
</dbReference>
<dbReference type="GO" id="GO:0015970">
    <property type="term" value="P:guanosine tetraphosphate biosynthetic process"/>
    <property type="evidence" value="ECO:0007669"/>
    <property type="project" value="UniProtKB-UniPathway"/>
</dbReference>
<dbReference type="SMART" id="SM00954">
    <property type="entry name" value="RelA_SpoT"/>
    <property type="match status" value="1"/>
</dbReference>
<dbReference type="PANTHER" id="PTHR47837:SF2">
    <property type="entry name" value="GTP PYROPHOSPHOKINASE YWAC"/>
    <property type="match status" value="1"/>
</dbReference>
<evidence type="ECO:0000259" key="9">
    <source>
        <dbReference type="SMART" id="SM00954"/>
    </source>
</evidence>
<sequence>MDSRDWGTFLLPYEQTVEELKVKFKTMRSELKKREEYAPIEFVTGRVKKISSILDKAKRLNVSMDDLETGIEDIAGIRIMCQFVEDIRRVAEYIRMRKDLKVLYEKDYITNYKESGYRSFHMIVEYPVQTALGQKIVLAEIQIRTLAMNFWATIEHSLNYKYKESLPDEMRKRLKKAAEAANVLDNEMSSIRQEILIAQKSFEDESNIVSLLLSAIHQLYFYHLVSEAIEAQERFNRLWEARDMEGIKDLLAEVKALIKASKKVEEPGDEL</sequence>
<name>A0A5D0CYM8_9BACL</name>